<evidence type="ECO:0000313" key="2">
    <source>
        <dbReference type="EMBL" id="MCA9729260.1"/>
    </source>
</evidence>
<sequence>MKITDLSIRNHVTVYFLMFMVVVIGVAAYLSLPREASPDVKIPYVMVYAPYYGTSPADMEHLVTRKLEKELKGLSDLKEMTSTSSEGVSTIVLEFKADTEMSDALQKTRDAIELAKPEIPQDVREDLLVYELSAEQWPILQVVLAADYDPVQLKETAKDIQEELEQIKGVLGVDLTGGVEREVRVDIDPERLRFYGISLQDVKDAISLENITLPGGDLAFGTYEYQVRVPGEFENVSEIESLLLNPAATTPVYLRDIASVSLGLKDPETISRKNGVDAVTLSVKKRSGENIIRIADQVRATLDEMKPSLPAGTVVTITSDQSTYVRDMVAELENNILSGLILVVGVLFLFLGLTNSIFVGAAIPFSMLITFILLRVLGITLNMVVLFSLILALGMLVDNAIVIVENIFRHRTEGKDSMEAASFGTHQVTMAVVASSITTICAFAPLVFWPGIMGEFMKYLPITVILSLSASLLVALVFNPVLCAKLMRLPHATRKERFGDRLMHLGLSTYEPTLRWALQHRFLTIGGAVAVLVVLVICFGMFNAGVELFPDTEPQYASVQIEAPSGTRIELSDAYARTAETEVAKLSDLKAYVTQVGAGQDAFGGSAKAPPHLSLISMEFVPQEERTKSSRDQLEELRRRMAGFTGATVTIEKQEDGP</sequence>
<dbReference type="Gene3D" id="3.30.70.1430">
    <property type="entry name" value="Multidrug efflux transporter AcrB pore domain"/>
    <property type="match status" value="2"/>
</dbReference>
<dbReference type="PANTHER" id="PTHR32063">
    <property type="match status" value="1"/>
</dbReference>
<dbReference type="Proteomes" id="UP000697710">
    <property type="component" value="Unassembled WGS sequence"/>
</dbReference>
<evidence type="ECO:0000313" key="3">
    <source>
        <dbReference type="Proteomes" id="UP000697710"/>
    </source>
</evidence>
<name>A0A956M3F7_UNCEI</name>
<dbReference type="GO" id="GO:0005886">
    <property type="term" value="C:plasma membrane"/>
    <property type="evidence" value="ECO:0007669"/>
    <property type="project" value="TreeGrafter"/>
</dbReference>
<dbReference type="Gene3D" id="1.20.1640.10">
    <property type="entry name" value="Multidrug efflux transporter AcrB transmembrane domain"/>
    <property type="match status" value="2"/>
</dbReference>
<dbReference type="InterPro" id="IPR001036">
    <property type="entry name" value="Acrflvin-R"/>
</dbReference>
<feature type="transmembrane region" description="Helical" evidence="1">
    <location>
        <begin position="464"/>
        <end position="487"/>
    </location>
</feature>
<dbReference type="SUPFAM" id="SSF82693">
    <property type="entry name" value="Multidrug efflux transporter AcrB pore domain, PN1, PN2, PC1 and PC2 subdomains"/>
    <property type="match status" value="3"/>
</dbReference>
<dbReference type="PRINTS" id="PR00702">
    <property type="entry name" value="ACRIFLAVINRP"/>
</dbReference>
<comment type="caution">
    <text evidence="2">The sequence shown here is derived from an EMBL/GenBank/DDBJ whole genome shotgun (WGS) entry which is preliminary data.</text>
</comment>
<accession>A0A956M3F7</accession>
<protein>
    <submittedName>
        <fullName evidence="2">Efflux RND transporter permease subunit</fullName>
    </submittedName>
</protein>
<dbReference type="SUPFAM" id="SSF82714">
    <property type="entry name" value="Multidrug efflux transporter AcrB TolC docking domain, DN and DC subdomains"/>
    <property type="match status" value="1"/>
</dbReference>
<proteinExistence type="predicted"/>
<keyword evidence="1" id="KW-0472">Membrane</keyword>
<dbReference type="InterPro" id="IPR027463">
    <property type="entry name" value="AcrB_DN_DC_subdom"/>
</dbReference>
<evidence type="ECO:0000256" key="1">
    <source>
        <dbReference type="SAM" id="Phobius"/>
    </source>
</evidence>
<feature type="non-terminal residue" evidence="2">
    <location>
        <position position="658"/>
    </location>
</feature>
<feature type="transmembrane region" description="Helical" evidence="1">
    <location>
        <begin position="383"/>
        <end position="408"/>
    </location>
</feature>
<feature type="transmembrane region" description="Helical" evidence="1">
    <location>
        <begin position="522"/>
        <end position="542"/>
    </location>
</feature>
<feature type="transmembrane region" description="Helical" evidence="1">
    <location>
        <begin position="12"/>
        <end position="32"/>
    </location>
</feature>
<dbReference type="SUPFAM" id="SSF82866">
    <property type="entry name" value="Multidrug efflux transporter AcrB transmembrane domain"/>
    <property type="match status" value="1"/>
</dbReference>
<reference evidence="2" key="2">
    <citation type="journal article" date="2021" name="Microbiome">
        <title>Successional dynamics and alternative stable states in a saline activated sludge microbial community over 9 years.</title>
        <authorList>
            <person name="Wang Y."/>
            <person name="Ye J."/>
            <person name="Ju F."/>
            <person name="Liu L."/>
            <person name="Boyd J.A."/>
            <person name="Deng Y."/>
            <person name="Parks D.H."/>
            <person name="Jiang X."/>
            <person name="Yin X."/>
            <person name="Woodcroft B.J."/>
            <person name="Tyson G.W."/>
            <person name="Hugenholtz P."/>
            <person name="Polz M.F."/>
            <person name="Zhang T."/>
        </authorList>
    </citation>
    <scope>NUCLEOTIDE SEQUENCE</scope>
    <source>
        <strain evidence="2">HKST-UBA01</strain>
    </source>
</reference>
<dbReference type="AlphaFoldDB" id="A0A956M3F7"/>
<dbReference type="Gene3D" id="3.30.2090.10">
    <property type="entry name" value="Multidrug efflux transporter AcrB TolC docking domain, DN and DC subdomains"/>
    <property type="match status" value="1"/>
</dbReference>
<dbReference type="EMBL" id="JAGQHR010000626">
    <property type="protein sequence ID" value="MCA9729260.1"/>
    <property type="molecule type" value="Genomic_DNA"/>
</dbReference>
<feature type="transmembrane region" description="Helical" evidence="1">
    <location>
        <begin position="336"/>
        <end position="353"/>
    </location>
</feature>
<gene>
    <name evidence="2" type="ORF">KC729_16350</name>
</gene>
<dbReference type="PANTHER" id="PTHR32063:SF0">
    <property type="entry name" value="SWARMING MOTILITY PROTEIN SWRC"/>
    <property type="match status" value="1"/>
</dbReference>
<keyword evidence="1" id="KW-0812">Transmembrane</keyword>
<feature type="transmembrane region" description="Helical" evidence="1">
    <location>
        <begin position="428"/>
        <end position="452"/>
    </location>
</feature>
<feature type="transmembrane region" description="Helical" evidence="1">
    <location>
        <begin position="358"/>
        <end position="377"/>
    </location>
</feature>
<keyword evidence="1" id="KW-1133">Transmembrane helix</keyword>
<organism evidence="2 3">
    <name type="scientific">Eiseniibacteriota bacterium</name>
    <dbReference type="NCBI Taxonomy" id="2212470"/>
    <lineage>
        <taxon>Bacteria</taxon>
        <taxon>Candidatus Eiseniibacteriota</taxon>
    </lineage>
</organism>
<dbReference type="Pfam" id="PF00873">
    <property type="entry name" value="ACR_tran"/>
    <property type="match status" value="1"/>
</dbReference>
<dbReference type="GO" id="GO:0042910">
    <property type="term" value="F:xenobiotic transmembrane transporter activity"/>
    <property type="evidence" value="ECO:0007669"/>
    <property type="project" value="TreeGrafter"/>
</dbReference>
<dbReference type="Gene3D" id="3.30.70.1320">
    <property type="entry name" value="Multidrug efflux transporter AcrB pore domain like"/>
    <property type="match status" value="1"/>
</dbReference>
<reference evidence="2" key="1">
    <citation type="submission" date="2020-04" db="EMBL/GenBank/DDBJ databases">
        <authorList>
            <person name="Zhang T."/>
        </authorList>
    </citation>
    <scope>NUCLEOTIDE SEQUENCE</scope>
    <source>
        <strain evidence="2">HKST-UBA01</strain>
    </source>
</reference>